<proteinExistence type="predicted"/>
<dbReference type="AlphaFoldDB" id="A0A167HAR8"/>
<organism evidence="1 2">
    <name type="scientific">Calocera viscosa (strain TUFC12733)</name>
    <dbReference type="NCBI Taxonomy" id="1330018"/>
    <lineage>
        <taxon>Eukaryota</taxon>
        <taxon>Fungi</taxon>
        <taxon>Dikarya</taxon>
        <taxon>Basidiomycota</taxon>
        <taxon>Agaricomycotina</taxon>
        <taxon>Dacrymycetes</taxon>
        <taxon>Dacrymycetales</taxon>
        <taxon>Dacrymycetaceae</taxon>
        <taxon>Calocera</taxon>
    </lineage>
</organism>
<dbReference type="Proteomes" id="UP000076738">
    <property type="component" value="Unassembled WGS sequence"/>
</dbReference>
<accession>A0A167HAR8</accession>
<evidence type="ECO:0000313" key="1">
    <source>
        <dbReference type="EMBL" id="KZO91425.1"/>
    </source>
</evidence>
<keyword evidence="2" id="KW-1185">Reference proteome</keyword>
<protein>
    <submittedName>
        <fullName evidence="1">Uncharacterized protein</fullName>
    </submittedName>
</protein>
<dbReference type="EMBL" id="KV417323">
    <property type="protein sequence ID" value="KZO91425.1"/>
    <property type="molecule type" value="Genomic_DNA"/>
</dbReference>
<evidence type="ECO:0000313" key="2">
    <source>
        <dbReference type="Proteomes" id="UP000076738"/>
    </source>
</evidence>
<reference evidence="1 2" key="1">
    <citation type="journal article" date="2016" name="Mol. Biol. Evol.">
        <title>Comparative Genomics of Early-Diverging Mushroom-Forming Fungi Provides Insights into the Origins of Lignocellulose Decay Capabilities.</title>
        <authorList>
            <person name="Nagy L.G."/>
            <person name="Riley R."/>
            <person name="Tritt A."/>
            <person name="Adam C."/>
            <person name="Daum C."/>
            <person name="Floudas D."/>
            <person name="Sun H."/>
            <person name="Yadav J.S."/>
            <person name="Pangilinan J."/>
            <person name="Larsson K.H."/>
            <person name="Matsuura K."/>
            <person name="Barry K."/>
            <person name="Labutti K."/>
            <person name="Kuo R."/>
            <person name="Ohm R.A."/>
            <person name="Bhattacharya S.S."/>
            <person name="Shirouzu T."/>
            <person name="Yoshinaga Y."/>
            <person name="Martin F.M."/>
            <person name="Grigoriev I.V."/>
            <person name="Hibbett D.S."/>
        </authorList>
    </citation>
    <scope>NUCLEOTIDE SEQUENCE [LARGE SCALE GENOMIC DNA]</scope>
    <source>
        <strain evidence="1 2">TUFC12733</strain>
    </source>
</reference>
<name>A0A167HAR8_CALVF</name>
<gene>
    <name evidence="1" type="ORF">CALVIDRAFT_345333</name>
</gene>
<sequence>MVAGYPISPTYHQPISVSLAAIRVARPWRTASPMRCRTRFPTCLRLCPQSQRDIFAPESAPSRHPCGALRQALHQHFTGSAIRWLCVCRAGASAHQCGAQASRQDLNGDICPDMLGRSVLVAEE</sequence>